<dbReference type="VEuPathDB" id="MicrosporidiaDB:EDEG_03922"/>
<dbReference type="InParanoid" id="J8ZP61"/>
<dbReference type="Proteomes" id="UP000003163">
    <property type="component" value="Unassembled WGS sequence"/>
</dbReference>
<comment type="caution">
    <text evidence="1">The sequence shown here is derived from an EMBL/GenBank/DDBJ whole genome shotgun (WGS) entry which is preliminary data.</text>
</comment>
<protein>
    <submittedName>
        <fullName evidence="1">Uncharacterized protein</fullName>
    </submittedName>
</protein>
<accession>J8ZP61</accession>
<dbReference type="HOGENOM" id="CLU_308164_0_0_1"/>
<keyword evidence="2" id="KW-1185">Reference proteome</keyword>
<reference evidence="1 2" key="1">
    <citation type="submission" date="2011-08" db="EMBL/GenBank/DDBJ databases">
        <authorList>
            <person name="Liu Z.J."/>
            <person name="Shi F.L."/>
            <person name="Lu J.Q."/>
            <person name="Li M."/>
            <person name="Wang Z.L."/>
        </authorList>
    </citation>
    <scope>NUCLEOTIDE SEQUENCE [LARGE SCALE GENOMIC DNA]</scope>
    <source>
        <strain evidence="1 2">USNM 41457</strain>
    </source>
</reference>
<reference evidence="2" key="2">
    <citation type="submission" date="2015-07" db="EMBL/GenBank/DDBJ databases">
        <title>Contrasting host-pathogen interactions and genome evolution in two generalist and specialist microsporidian pathogens of mosquitoes.</title>
        <authorList>
            <consortium name="The Broad Institute Genomics Platform"/>
            <consortium name="The Broad Institute Genome Sequencing Center for Infectious Disease"/>
            <person name="Cuomo C.A."/>
            <person name="Sanscrainte N.D."/>
            <person name="Goldberg J.M."/>
            <person name="Heiman D."/>
            <person name="Young S."/>
            <person name="Zeng Q."/>
            <person name="Becnel J.J."/>
            <person name="Birren B.W."/>
        </authorList>
    </citation>
    <scope>NUCLEOTIDE SEQUENCE [LARGE SCALE GENOMIC DNA]</scope>
    <source>
        <strain evidence="2">USNM 41457</strain>
    </source>
</reference>
<organism evidence="1 2">
    <name type="scientific">Edhazardia aedis (strain USNM 41457)</name>
    <name type="common">Microsporidian parasite</name>
    <dbReference type="NCBI Taxonomy" id="1003232"/>
    <lineage>
        <taxon>Eukaryota</taxon>
        <taxon>Fungi</taxon>
        <taxon>Fungi incertae sedis</taxon>
        <taxon>Microsporidia</taxon>
        <taxon>Edhazardia</taxon>
    </lineage>
</organism>
<name>J8ZP61_EDHAE</name>
<evidence type="ECO:0000313" key="1">
    <source>
        <dbReference type="EMBL" id="EJW01498.1"/>
    </source>
</evidence>
<dbReference type="EMBL" id="AFBI03000147">
    <property type="protein sequence ID" value="EJW01498.1"/>
    <property type="molecule type" value="Genomic_DNA"/>
</dbReference>
<gene>
    <name evidence="1" type="ORF">EDEG_03922</name>
</gene>
<dbReference type="AlphaFoldDB" id="J8ZP61"/>
<sequence length="958" mass="112610">MKFTLMNIIYQFLTSNRIKTTISFLFFIKGNLTADIDENEETNIHLKNELWFTYKNLHLNYISLCNNIMLEINRAQFNVMHIDEIFNKLINSESLFVCNCIEAQHKNQIYEEDNFACHYPEEALFRNSIGNKNENFQTNSSSSSSTQLMQPSVDKISNRKQDVYSNIGLQYSDFKTEYHDTLHVSNEHIEGSQTNDSVIVNPSDTTCSSIVRVIRIALKDNQCTCEIVRKYNISAAKIKEQSELVIPGILDKINYFLHHCQSTIINSENLESTKDQIKSILKNYKSYNNGFYQIYTGKISNNEKLLNNMNEKKKKELTEKLKKSKEKSNIYENFTFYSFQLIKTVDAYLKNDATRKNLHINTENINSLINKINEKCRRRIFKDYKKFSDFRDTHMQEIGKISEVYKDFFDQNQSLDLLKNEISTNNAKKNNSLMDMTRSENSNLDKTCSYEIFVHTMLSKLDKYNFTTEIKSFDSIISQLSQELSEEMSCINQRSLKTLAIDSQQKYSHNSLIIKIHETCVQKKKKIYIYNVLNNKLKYLITEKISDNRKFQLAKFTCIDDSKINNILNTEFIRFYEYLFEVIIKAEDNSLKILENMLQNIKNFCAIKKNAPVNQTQTKNGIKQCVSTLFSSNENAKQNSRNYLDNTVNLYTCDNRQREKNNLNKLLEAYSLILNDYVKTMFLLSKKYIQYFYLLLNGINGIVDNFILDRNITYENCQIQEIENELHESIQFKNKKLINIANYIVLLFENIDKTEIALQGDKKLDNTEINFSGNNGSEIHDFSYIKNSSQECLIPNERISSIKKFQSFLKKITIKNQHKMEECDNTNAEYFQMFKEIEGLFLSNKRKLNYTIYEVYILVNICLKYNVTFSEKIDAKLFDSLEKKFREIGTKICTRLELVKNIHDIYTTNELLQFYKTFEQFIKESLFKIESLSDALNMIQKNIQNPKSSIYQSAKRKN</sequence>
<evidence type="ECO:0000313" key="2">
    <source>
        <dbReference type="Proteomes" id="UP000003163"/>
    </source>
</evidence>
<proteinExistence type="predicted"/>